<feature type="signal peptide" evidence="1">
    <location>
        <begin position="1"/>
        <end position="22"/>
    </location>
</feature>
<comment type="caution">
    <text evidence="2">The sequence shown here is derived from an EMBL/GenBank/DDBJ whole genome shotgun (WGS) entry which is preliminary data.</text>
</comment>
<reference evidence="2 3" key="1">
    <citation type="submission" date="2019-03" db="EMBL/GenBank/DDBJ databases">
        <title>Genomic Encyclopedia of Type Strains, Phase IV (KMG-IV): sequencing the most valuable type-strain genomes for metagenomic binning, comparative biology and taxonomic classification.</title>
        <authorList>
            <person name="Goeker M."/>
        </authorList>
    </citation>
    <scope>NUCLEOTIDE SEQUENCE [LARGE SCALE GENOMIC DNA]</scope>
    <source>
        <strain evidence="2 3">DSM 654</strain>
    </source>
</reference>
<evidence type="ECO:0000256" key="1">
    <source>
        <dbReference type="SAM" id="SignalP"/>
    </source>
</evidence>
<organism evidence="2 3">
    <name type="scientific">Roseateles saccharophilus</name>
    <name type="common">Pseudomonas saccharophila</name>
    <dbReference type="NCBI Taxonomy" id="304"/>
    <lineage>
        <taxon>Bacteria</taxon>
        <taxon>Pseudomonadati</taxon>
        <taxon>Pseudomonadota</taxon>
        <taxon>Betaproteobacteria</taxon>
        <taxon>Burkholderiales</taxon>
        <taxon>Sphaerotilaceae</taxon>
        <taxon>Roseateles</taxon>
    </lineage>
</organism>
<keyword evidence="1" id="KW-0732">Signal</keyword>
<feature type="chain" id="PRO_5020356943" evidence="1">
    <location>
        <begin position="23"/>
        <end position="137"/>
    </location>
</feature>
<evidence type="ECO:0000313" key="3">
    <source>
        <dbReference type="Proteomes" id="UP000295110"/>
    </source>
</evidence>
<name>A0A4R3UJA9_ROSSA</name>
<gene>
    <name evidence="2" type="ORF">EV671_103916</name>
</gene>
<sequence length="137" mass="14595">MNVVTNIVALASAAMLAAPAQAQFVKGNEAVSVRADGARKVETPPIPSATLGPPCKAVDPACWSLGAWLMLETADGLQECTELYARPETCRASTFGSLKRLRLWVVKVKGQWMQCPRPDIDSGCLSTKALPPVTTVQ</sequence>
<dbReference type="RefSeq" id="WP_132575937.1">
    <property type="nucleotide sequence ID" value="NZ_CBCSGL010000045.1"/>
</dbReference>
<dbReference type="EMBL" id="SMBU01000039">
    <property type="protein sequence ID" value="TCU88390.1"/>
    <property type="molecule type" value="Genomic_DNA"/>
</dbReference>
<dbReference type="AlphaFoldDB" id="A0A4R3UJA9"/>
<accession>A0A4R3UJA9</accession>
<keyword evidence="3" id="KW-1185">Reference proteome</keyword>
<protein>
    <submittedName>
        <fullName evidence="2">Uncharacterized protein</fullName>
    </submittedName>
</protein>
<evidence type="ECO:0000313" key="2">
    <source>
        <dbReference type="EMBL" id="TCU88390.1"/>
    </source>
</evidence>
<dbReference type="Proteomes" id="UP000295110">
    <property type="component" value="Unassembled WGS sequence"/>
</dbReference>
<dbReference type="OrthoDB" id="9153176at2"/>
<proteinExistence type="predicted"/>